<dbReference type="SUPFAM" id="SSF46548">
    <property type="entry name" value="alpha-helical ferredoxin"/>
    <property type="match status" value="1"/>
</dbReference>
<dbReference type="InterPro" id="IPR009051">
    <property type="entry name" value="Helical_ferredxn"/>
</dbReference>
<feature type="domain" description="Cysteine-rich" evidence="6">
    <location>
        <begin position="110"/>
        <end position="188"/>
    </location>
</feature>
<keyword evidence="3" id="KW-0560">Oxidoreductase</keyword>
<dbReference type="EMBL" id="DYVY01000024">
    <property type="protein sequence ID" value="HJF93370.1"/>
    <property type="molecule type" value="Genomic_DNA"/>
</dbReference>
<proteinExistence type="predicted"/>
<evidence type="ECO:0000256" key="5">
    <source>
        <dbReference type="ARBA" id="ARBA00023014"/>
    </source>
</evidence>
<protein>
    <submittedName>
        <fullName evidence="7">(Fe-S)-binding protein</fullName>
    </submittedName>
</protein>
<dbReference type="GO" id="GO:0051539">
    <property type="term" value="F:4 iron, 4 sulfur cluster binding"/>
    <property type="evidence" value="ECO:0007669"/>
    <property type="project" value="UniProtKB-KW"/>
</dbReference>
<reference evidence="7" key="2">
    <citation type="submission" date="2021-09" db="EMBL/GenBank/DDBJ databases">
        <authorList>
            <person name="Gilroy R."/>
        </authorList>
    </citation>
    <scope>NUCLEOTIDE SEQUENCE</scope>
    <source>
        <strain evidence="7">ChiSjej5B23-16112</strain>
    </source>
</reference>
<comment type="caution">
    <text evidence="7">The sequence shown here is derived from an EMBL/GenBank/DDBJ whole genome shotgun (WGS) entry which is preliminary data.</text>
</comment>
<dbReference type="InterPro" id="IPR004017">
    <property type="entry name" value="Cys_rich_dom"/>
</dbReference>
<evidence type="ECO:0000313" key="8">
    <source>
        <dbReference type="Proteomes" id="UP000769156"/>
    </source>
</evidence>
<dbReference type="InterPro" id="IPR017900">
    <property type="entry name" value="4Fe4S_Fe_S_CS"/>
</dbReference>
<dbReference type="GO" id="GO:0005886">
    <property type="term" value="C:plasma membrane"/>
    <property type="evidence" value="ECO:0007669"/>
    <property type="project" value="TreeGrafter"/>
</dbReference>
<feature type="domain" description="Cysteine-rich" evidence="6">
    <location>
        <begin position="225"/>
        <end position="288"/>
    </location>
</feature>
<accession>A0A921LCZ4</accession>
<evidence type="ECO:0000313" key="7">
    <source>
        <dbReference type="EMBL" id="HJF93370.1"/>
    </source>
</evidence>
<keyword evidence="5" id="KW-0411">Iron-sulfur</keyword>
<sequence>MNQNKKTADPSACVHCHLCQKNCVFLDRYGIDIGDTEKLQKLAMHCFLCGKCSRVCPKGIDGRGVILEMRSQAAARNGGKPSEKGYGMLLWEKKDYRFRNYRNGTGRSVLFTGCNFPSFYPETTRYLAKLLWEKAGMGTVFDCCGKPVAELGMKDAEEKILSDMNRRLEEMGPEELVMLCPNCYHFLKGRLGVRVTDIYTKLEELGLGQKVPGRLQVFPPCPDRKDRELLGKIRPFLEQEPCLEENVQCCGLGGCGSVKEPDLAASMTEPMDKGQIVCTYCASCSGAFTRKGYKAQHLLVSILGREETPDVKRSLLNRVKSAYWREKRR</sequence>
<dbReference type="AlphaFoldDB" id="A0A921LCZ4"/>
<evidence type="ECO:0000256" key="1">
    <source>
        <dbReference type="ARBA" id="ARBA00022485"/>
    </source>
</evidence>
<reference evidence="7" key="1">
    <citation type="journal article" date="2021" name="PeerJ">
        <title>Extensive microbial diversity within the chicken gut microbiome revealed by metagenomics and culture.</title>
        <authorList>
            <person name="Gilroy R."/>
            <person name="Ravi A."/>
            <person name="Getino M."/>
            <person name="Pursley I."/>
            <person name="Horton D.L."/>
            <person name="Alikhan N.F."/>
            <person name="Baker D."/>
            <person name="Gharbi K."/>
            <person name="Hall N."/>
            <person name="Watson M."/>
            <person name="Adriaenssens E.M."/>
            <person name="Foster-Nyarko E."/>
            <person name="Jarju S."/>
            <person name="Secka A."/>
            <person name="Antonio M."/>
            <person name="Oren A."/>
            <person name="Chaudhuri R.R."/>
            <person name="La Ragione R."/>
            <person name="Hildebrand F."/>
            <person name="Pallen M.J."/>
        </authorList>
    </citation>
    <scope>NUCLEOTIDE SEQUENCE</scope>
    <source>
        <strain evidence="7">ChiSjej5B23-16112</strain>
    </source>
</reference>
<dbReference type="PROSITE" id="PS00198">
    <property type="entry name" value="4FE4S_FER_1"/>
    <property type="match status" value="1"/>
</dbReference>
<dbReference type="GO" id="GO:0016491">
    <property type="term" value="F:oxidoreductase activity"/>
    <property type="evidence" value="ECO:0007669"/>
    <property type="project" value="UniProtKB-KW"/>
</dbReference>
<dbReference type="PANTHER" id="PTHR43255">
    <property type="entry name" value="IRON-SULFUR-BINDING OXIDOREDUCTASE FADF-RELATED-RELATED"/>
    <property type="match status" value="1"/>
</dbReference>
<keyword evidence="4" id="KW-0408">Iron</keyword>
<gene>
    <name evidence="7" type="ORF">K8V82_01070</name>
</gene>
<dbReference type="PANTHER" id="PTHR43255:SF1">
    <property type="entry name" value="IRON-SULFUR-BINDING OXIDOREDUCTASE FADF-RELATED"/>
    <property type="match status" value="1"/>
</dbReference>
<dbReference type="Pfam" id="PF02754">
    <property type="entry name" value="CCG"/>
    <property type="match status" value="2"/>
</dbReference>
<keyword evidence="2" id="KW-0479">Metal-binding</keyword>
<dbReference type="Gene3D" id="1.10.1060.10">
    <property type="entry name" value="Alpha-helical ferredoxin"/>
    <property type="match status" value="1"/>
</dbReference>
<dbReference type="Proteomes" id="UP000769156">
    <property type="component" value="Unassembled WGS sequence"/>
</dbReference>
<evidence type="ECO:0000256" key="4">
    <source>
        <dbReference type="ARBA" id="ARBA00023004"/>
    </source>
</evidence>
<keyword evidence="1" id="KW-0004">4Fe-4S</keyword>
<name>A0A921LCZ4_9FIRM</name>
<dbReference type="InterPro" id="IPR051460">
    <property type="entry name" value="HdrC_iron-sulfur_subunit"/>
</dbReference>
<dbReference type="GO" id="GO:0046872">
    <property type="term" value="F:metal ion binding"/>
    <property type="evidence" value="ECO:0007669"/>
    <property type="project" value="UniProtKB-KW"/>
</dbReference>
<evidence type="ECO:0000256" key="3">
    <source>
        <dbReference type="ARBA" id="ARBA00023002"/>
    </source>
</evidence>
<evidence type="ECO:0000256" key="2">
    <source>
        <dbReference type="ARBA" id="ARBA00022723"/>
    </source>
</evidence>
<organism evidence="7 8">
    <name type="scientific">Lachnoclostridium phocaeense</name>
    <dbReference type="NCBI Taxonomy" id="1871021"/>
    <lineage>
        <taxon>Bacteria</taxon>
        <taxon>Bacillati</taxon>
        <taxon>Bacillota</taxon>
        <taxon>Clostridia</taxon>
        <taxon>Lachnospirales</taxon>
        <taxon>Lachnospiraceae</taxon>
    </lineage>
</organism>
<evidence type="ECO:0000259" key="6">
    <source>
        <dbReference type="Pfam" id="PF02754"/>
    </source>
</evidence>